<accession>A0A7R6SYC6</accession>
<sequence>MDVVFVINPGSTSTKVAIFSEKGAIKEENISHDFEELKKFKLVSEQFDLRFKEVEKFFLENFDREKYNLVAVMGRGCPLKPVEGGVYRINDKILEDAKSCKYSNHASNLGSMIAHKLAKEFNVPSFIADPVTVDNFWDISRVSGFPGIVRKCRSHALNIKATARRDAKSLNKKLEDVNYVVAHIGGGISICALEGGKIRDVNDGLLGEGPFSPTRAGTLPLNGVINLCFSEKSKEEIEKDFSVNSGFQGYLGTADLREVLKKIENGDKEADLIYRTFVFQVAKEIGREAAALKGNFEAILITGGIAHSEKFISDLKEYISFLGKIRVYPGEGEMQALAEAAFLAVKGETEIKEYS</sequence>
<dbReference type="NCBIfam" id="NF002834">
    <property type="entry name" value="PRK03011.1-5"/>
    <property type="match status" value="1"/>
</dbReference>
<dbReference type="KEGG" id="thyd:TTHT_0854"/>
<dbReference type="EMBL" id="AP017470">
    <property type="protein sequence ID" value="BBB32416.1"/>
    <property type="molecule type" value="Genomic_DNA"/>
</dbReference>
<comment type="subcellular location">
    <subcellularLocation>
        <location evidence="6">Cytoplasm</location>
    </subcellularLocation>
</comment>
<evidence type="ECO:0000256" key="6">
    <source>
        <dbReference type="HAMAP-Rule" id="MF_00542"/>
    </source>
</evidence>
<dbReference type="InterPro" id="IPR043129">
    <property type="entry name" value="ATPase_NBD"/>
</dbReference>
<dbReference type="AlphaFoldDB" id="A0A7R6SYC6"/>
<comment type="similarity">
    <text evidence="6 7">Belongs to the acetokinase family.</text>
</comment>
<name>A0A7R6SYC6_9BACT</name>
<dbReference type="Pfam" id="PF00871">
    <property type="entry name" value="Acetate_kinase"/>
    <property type="match status" value="1"/>
</dbReference>
<dbReference type="GO" id="GO:0005737">
    <property type="term" value="C:cytoplasm"/>
    <property type="evidence" value="ECO:0007669"/>
    <property type="project" value="UniProtKB-SubCell"/>
</dbReference>
<dbReference type="EC" id="2.7.2.7" evidence="6"/>
<dbReference type="NCBIfam" id="TIGR02707">
    <property type="entry name" value="butyr_kinase"/>
    <property type="match status" value="1"/>
</dbReference>
<dbReference type="GO" id="GO:0006083">
    <property type="term" value="P:acetate metabolic process"/>
    <property type="evidence" value="ECO:0007669"/>
    <property type="project" value="TreeGrafter"/>
</dbReference>
<dbReference type="GO" id="GO:0008776">
    <property type="term" value="F:acetate kinase activity"/>
    <property type="evidence" value="ECO:0007669"/>
    <property type="project" value="TreeGrafter"/>
</dbReference>
<dbReference type="PRINTS" id="PR00471">
    <property type="entry name" value="ACETATEKNASE"/>
</dbReference>
<dbReference type="Proteomes" id="UP000595564">
    <property type="component" value="Chromosome"/>
</dbReference>
<evidence type="ECO:0000256" key="4">
    <source>
        <dbReference type="ARBA" id="ARBA00022777"/>
    </source>
</evidence>
<dbReference type="PIRSF" id="PIRSF036458">
    <property type="entry name" value="Butyrate_kin"/>
    <property type="match status" value="1"/>
</dbReference>
<evidence type="ECO:0000256" key="5">
    <source>
        <dbReference type="ARBA" id="ARBA00022840"/>
    </source>
</evidence>
<dbReference type="InterPro" id="IPR011245">
    <property type="entry name" value="Butyrate_kin"/>
</dbReference>
<evidence type="ECO:0000256" key="7">
    <source>
        <dbReference type="RuleBase" id="RU003835"/>
    </source>
</evidence>
<organism evidence="8 9">
    <name type="scientific">Thermotomaculum hydrothermale</name>
    <dbReference type="NCBI Taxonomy" id="981385"/>
    <lineage>
        <taxon>Bacteria</taxon>
        <taxon>Pseudomonadati</taxon>
        <taxon>Acidobacteriota</taxon>
        <taxon>Holophagae</taxon>
        <taxon>Thermotomaculales</taxon>
        <taxon>Thermotomaculaceae</taxon>
        <taxon>Thermotomaculum</taxon>
    </lineage>
</organism>
<dbReference type="InterPro" id="IPR000890">
    <property type="entry name" value="Aliphatic_acid_kin_short-chain"/>
</dbReference>
<protein>
    <recommendedName>
        <fullName evidence="6">Probable butyrate kinase</fullName>
        <shortName evidence="6">BK</shortName>
        <ecNumber evidence="6">2.7.2.7</ecNumber>
    </recommendedName>
    <alternativeName>
        <fullName evidence="6">Branched-chain carboxylic acid kinase</fullName>
    </alternativeName>
</protein>
<evidence type="ECO:0000256" key="3">
    <source>
        <dbReference type="ARBA" id="ARBA00022741"/>
    </source>
</evidence>
<evidence type="ECO:0000256" key="1">
    <source>
        <dbReference type="ARBA" id="ARBA00022490"/>
    </source>
</evidence>
<dbReference type="GO" id="GO:0005524">
    <property type="term" value="F:ATP binding"/>
    <property type="evidence" value="ECO:0007669"/>
    <property type="project" value="UniProtKB-KW"/>
</dbReference>
<evidence type="ECO:0000313" key="8">
    <source>
        <dbReference type="EMBL" id="BBB32416.1"/>
    </source>
</evidence>
<gene>
    <name evidence="6" type="primary">buk</name>
    <name evidence="8" type="ORF">TTHT_0854</name>
</gene>
<dbReference type="Gene3D" id="3.30.420.40">
    <property type="match status" value="2"/>
</dbReference>
<dbReference type="GO" id="GO:0047761">
    <property type="term" value="F:butyrate kinase activity"/>
    <property type="evidence" value="ECO:0007669"/>
    <property type="project" value="UniProtKB-UniRule"/>
</dbReference>
<evidence type="ECO:0000313" key="9">
    <source>
        <dbReference type="Proteomes" id="UP000595564"/>
    </source>
</evidence>
<proteinExistence type="inferred from homology"/>
<dbReference type="PANTHER" id="PTHR21060:SF15">
    <property type="entry name" value="ACETATE KINASE-RELATED"/>
    <property type="match status" value="1"/>
</dbReference>
<comment type="catalytic activity">
    <reaction evidence="6">
        <text>butanoate + ATP = butanoyl phosphate + ADP</text>
        <dbReference type="Rhea" id="RHEA:13585"/>
        <dbReference type="ChEBI" id="CHEBI:17968"/>
        <dbReference type="ChEBI" id="CHEBI:30616"/>
        <dbReference type="ChEBI" id="CHEBI:58079"/>
        <dbReference type="ChEBI" id="CHEBI:456216"/>
        <dbReference type="EC" id="2.7.2.7"/>
    </reaction>
</comment>
<dbReference type="SUPFAM" id="SSF53067">
    <property type="entry name" value="Actin-like ATPase domain"/>
    <property type="match status" value="2"/>
</dbReference>
<keyword evidence="1 6" id="KW-0963">Cytoplasm</keyword>
<evidence type="ECO:0000256" key="2">
    <source>
        <dbReference type="ARBA" id="ARBA00022679"/>
    </source>
</evidence>
<reference evidence="8 9" key="1">
    <citation type="journal article" date="2012" name="Extremophiles">
        <title>Thermotomaculum hydrothermale gen. nov., sp. nov., a novel heterotrophic thermophile within the phylum Acidobacteria from a deep-sea hydrothermal vent chimney in the Southern Okinawa Trough.</title>
        <authorList>
            <person name="Izumi H."/>
            <person name="Nunoura T."/>
            <person name="Miyazaki M."/>
            <person name="Mino S."/>
            <person name="Toki T."/>
            <person name="Takai K."/>
            <person name="Sako Y."/>
            <person name="Sawabe T."/>
            <person name="Nakagawa S."/>
        </authorList>
    </citation>
    <scope>NUCLEOTIDE SEQUENCE [LARGE SCALE GENOMIC DNA]</scope>
    <source>
        <strain evidence="8 9">AC55</strain>
    </source>
</reference>
<dbReference type="PANTHER" id="PTHR21060">
    <property type="entry name" value="ACETATE KINASE"/>
    <property type="match status" value="1"/>
</dbReference>
<dbReference type="HAMAP" id="MF_00542">
    <property type="entry name" value="Butyrate_kinase"/>
    <property type="match status" value="1"/>
</dbReference>
<keyword evidence="3 6" id="KW-0547">Nucleotide-binding</keyword>
<dbReference type="CDD" id="cd24011">
    <property type="entry name" value="ASKHA_NBD_BK"/>
    <property type="match status" value="1"/>
</dbReference>
<keyword evidence="9" id="KW-1185">Reference proteome</keyword>
<keyword evidence="4 6" id="KW-0418">Kinase</keyword>
<keyword evidence="2 6" id="KW-0808">Transferase</keyword>
<dbReference type="RefSeq" id="WP_201328763.1">
    <property type="nucleotide sequence ID" value="NZ_AP017470.1"/>
</dbReference>
<keyword evidence="5 6" id="KW-0067">ATP-binding</keyword>